<protein>
    <recommendedName>
        <fullName evidence="3">TauD/TfdA-like domain-containing protein</fullName>
    </recommendedName>
</protein>
<evidence type="ECO:0000256" key="1">
    <source>
        <dbReference type="ARBA" id="ARBA00023002"/>
    </source>
</evidence>
<dbReference type="PANTHER" id="PTHR10696:SF21">
    <property type="entry name" value="TAUD_TFDA-LIKE DOMAIN-CONTAINING PROTEIN"/>
    <property type="match status" value="1"/>
</dbReference>
<keyword evidence="2" id="KW-0732">Signal</keyword>
<proteinExistence type="predicted"/>
<name>A0A1Z5JIY7_FISSO</name>
<dbReference type="SUPFAM" id="SSF51197">
    <property type="entry name" value="Clavaminate synthase-like"/>
    <property type="match status" value="1"/>
</dbReference>
<feature type="signal peptide" evidence="2">
    <location>
        <begin position="1"/>
        <end position="19"/>
    </location>
</feature>
<dbReference type="InParanoid" id="A0A1Z5JIY7"/>
<feature type="domain" description="TauD/TfdA-like" evidence="3">
    <location>
        <begin position="95"/>
        <end position="400"/>
    </location>
</feature>
<dbReference type="GO" id="GO:0016491">
    <property type="term" value="F:oxidoreductase activity"/>
    <property type="evidence" value="ECO:0007669"/>
    <property type="project" value="UniProtKB-KW"/>
</dbReference>
<dbReference type="PANTHER" id="PTHR10696">
    <property type="entry name" value="GAMMA-BUTYROBETAINE HYDROXYLASE-RELATED"/>
    <property type="match status" value="1"/>
</dbReference>
<dbReference type="OrthoDB" id="408743at2759"/>
<organism evidence="4 5">
    <name type="scientific">Fistulifera solaris</name>
    <name type="common">Oleaginous diatom</name>
    <dbReference type="NCBI Taxonomy" id="1519565"/>
    <lineage>
        <taxon>Eukaryota</taxon>
        <taxon>Sar</taxon>
        <taxon>Stramenopiles</taxon>
        <taxon>Ochrophyta</taxon>
        <taxon>Bacillariophyta</taxon>
        <taxon>Bacillariophyceae</taxon>
        <taxon>Bacillariophycidae</taxon>
        <taxon>Naviculales</taxon>
        <taxon>Naviculaceae</taxon>
        <taxon>Fistulifera</taxon>
    </lineage>
</organism>
<dbReference type="EMBL" id="BDSP01000074">
    <property type="protein sequence ID" value="GAX13977.1"/>
    <property type="molecule type" value="Genomic_DNA"/>
</dbReference>
<dbReference type="Gene3D" id="3.60.130.10">
    <property type="entry name" value="Clavaminate synthase-like"/>
    <property type="match status" value="1"/>
</dbReference>
<evidence type="ECO:0000256" key="2">
    <source>
        <dbReference type="SAM" id="SignalP"/>
    </source>
</evidence>
<dbReference type="InterPro" id="IPR042098">
    <property type="entry name" value="TauD-like_sf"/>
</dbReference>
<keyword evidence="5" id="KW-1185">Reference proteome</keyword>
<accession>A0A1Z5JIY7</accession>
<comment type="caution">
    <text evidence="4">The sequence shown here is derived from an EMBL/GenBank/DDBJ whole genome shotgun (WGS) entry which is preliminary data.</text>
</comment>
<dbReference type="InterPro" id="IPR050411">
    <property type="entry name" value="AlphaKG_dependent_hydroxylases"/>
</dbReference>
<keyword evidence="1" id="KW-0560">Oxidoreductase</keyword>
<dbReference type="Proteomes" id="UP000198406">
    <property type="component" value="Unassembled WGS sequence"/>
</dbReference>
<dbReference type="Pfam" id="PF02668">
    <property type="entry name" value="TauD"/>
    <property type="match status" value="1"/>
</dbReference>
<feature type="chain" id="PRO_5012848610" description="TauD/TfdA-like domain-containing protein" evidence="2">
    <location>
        <begin position="20"/>
        <end position="439"/>
    </location>
</feature>
<evidence type="ECO:0000259" key="3">
    <source>
        <dbReference type="Pfam" id="PF02668"/>
    </source>
</evidence>
<sequence length="439" mass="49280">MKLTVTLGVLTSLLAGSSAFVVAPQHRMPSMQLASSVAADQAPPLSPLTLWGERISDIRKLHQEMRQKELPEFAPELSAVKDLALKREDVEAQLQYVKDHAMEIKTMMQKHGAVIFRDFDLMKTQDGFQQFYSALGMKVCLDPLHSVSARPTVDGKKNSPVYEAVNKESRKNFFIGMHNEFVGTRAPRAAAFVCFKAAETGGEFLVADGRRLFRDLDADLVEELYNRQIRYSVMELPFFGWIDNLPGPLQNVAMSVTKGLVTAAINAKVDFDVDLLWGEGGYDNTKMLQARAPSQPPIVIHPVTQDPTWFCNVHSHSSKLRKDREAIYGAERFEDGASQINKSDMFYGDDGELSDEQLKQIDEVTMKNVKFVKMTEGDVVLLDNYKTMHGRNVFDGTRKHGVAWFEGWEGEEEMKKTLVGNEQTKSAASRNLFFADVAN</sequence>
<reference evidence="4 5" key="1">
    <citation type="journal article" date="2015" name="Plant Cell">
        <title>Oil accumulation by the oleaginous diatom Fistulifera solaris as revealed by the genome and transcriptome.</title>
        <authorList>
            <person name="Tanaka T."/>
            <person name="Maeda Y."/>
            <person name="Veluchamy A."/>
            <person name="Tanaka M."/>
            <person name="Abida H."/>
            <person name="Marechal E."/>
            <person name="Bowler C."/>
            <person name="Muto M."/>
            <person name="Sunaga Y."/>
            <person name="Tanaka M."/>
            <person name="Yoshino T."/>
            <person name="Taniguchi T."/>
            <person name="Fukuda Y."/>
            <person name="Nemoto M."/>
            <person name="Matsumoto M."/>
            <person name="Wong P.S."/>
            <person name="Aburatani S."/>
            <person name="Fujibuchi W."/>
        </authorList>
    </citation>
    <scope>NUCLEOTIDE SEQUENCE [LARGE SCALE GENOMIC DNA]</scope>
    <source>
        <strain evidence="4 5">JPCC DA0580</strain>
    </source>
</reference>
<gene>
    <name evidence="4" type="ORF">FisN_5Lh111</name>
</gene>
<evidence type="ECO:0000313" key="4">
    <source>
        <dbReference type="EMBL" id="GAX13977.1"/>
    </source>
</evidence>
<dbReference type="AlphaFoldDB" id="A0A1Z5JIY7"/>
<evidence type="ECO:0000313" key="5">
    <source>
        <dbReference type="Proteomes" id="UP000198406"/>
    </source>
</evidence>
<dbReference type="InterPro" id="IPR003819">
    <property type="entry name" value="TauD/TfdA-like"/>
</dbReference>